<accession>A0A1H8AVV4</accession>
<evidence type="ECO:0000256" key="1">
    <source>
        <dbReference type="SAM" id="MobiDB-lite"/>
    </source>
</evidence>
<feature type="region of interest" description="Disordered" evidence="1">
    <location>
        <begin position="1"/>
        <end position="45"/>
    </location>
</feature>
<evidence type="ECO:0000313" key="3">
    <source>
        <dbReference type="EMBL" id="SEM74606.1"/>
    </source>
</evidence>
<sequence length="91" mass="9107">MSQRSAAYEDGIHGLGRPVADRRTHHRAGSTARHPASSLSVAKSVRASGPAAKGDKLAGGGGVLAAIILAGFAAIGVFVIVNDNDDGSDSN</sequence>
<dbReference type="AlphaFoldDB" id="A0A1H8AVV4"/>
<keyword evidence="2" id="KW-0472">Membrane</keyword>
<protein>
    <submittedName>
        <fullName evidence="3">Uncharacterized protein</fullName>
    </submittedName>
</protein>
<keyword evidence="2" id="KW-1133">Transmembrane helix</keyword>
<proteinExistence type="predicted"/>
<dbReference type="RefSeq" id="WP_244501399.1">
    <property type="nucleotide sequence ID" value="NZ_FOCF01000002.1"/>
</dbReference>
<reference evidence="4" key="1">
    <citation type="submission" date="2016-10" db="EMBL/GenBank/DDBJ databases">
        <authorList>
            <person name="Varghese N."/>
            <person name="Submissions S."/>
        </authorList>
    </citation>
    <scope>NUCLEOTIDE SEQUENCE [LARGE SCALE GENOMIC DNA]</scope>
    <source>
        <strain evidence="4">S6-262</strain>
    </source>
</reference>
<feature type="transmembrane region" description="Helical" evidence="2">
    <location>
        <begin position="63"/>
        <end position="81"/>
    </location>
</feature>
<dbReference type="Proteomes" id="UP000199206">
    <property type="component" value="Unassembled WGS sequence"/>
</dbReference>
<organism evidence="3 4">
    <name type="scientific">Sphingomonas gellani</name>
    <dbReference type="NCBI Taxonomy" id="1166340"/>
    <lineage>
        <taxon>Bacteria</taxon>
        <taxon>Pseudomonadati</taxon>
        <taxon>Pseudomonadota</taxon>
        <taxon>Alphaproteobacteria</taxon>
        <taxon>Sphingomonadales</taxon>
        <taxon>Sphingomonadaceae</taxon>
        <taxon>Sphingomonas</taxon>
    </lineage>
</organism>
<evidence type="ECO:0000256" key="2">
    <source>
        <dbReference type="SAM" id="Phobius"/>
    </source>
</evidence>
<dbReference type="EMBL" id="FOCF01000002">
    <property type="protein sequence ID" value="SEM74606.1"/>
    <property type="molecule type" value="Genomic_DNA"/>
</dbReference>
<gene>
    <name evidence="3" type="ORF">SAMN05192583_1077</name>
</gene>
<keyword evidence="4" id="KW-1185">Reference proteome</keyword>
<evidence type="ECO:0000313" key="4">
    <source>
        <dbReference type="Proteomes" id="UP000199206"/>
    </source>
</evidence>
<keyword evidence="2" id="KW-0812">Transmembrane</keyword>
<dbReference type="STRING" id="1166340.SAMN05192583_1077"/>
<name>A0A1H8AVV4_9SPHN</name>